<evidence type="ECO:0000313" key="3">
    <source>
        <dbReference type="Proteomes" id="UP000799772"/>
    </source>
</evidence>
<evidence type="ECO:0000256" key="1">
    <source>
        <dbReference type="SAM" id="MobiDB-lite"/>
    </source>
</evidence>
<dbReference type="Proteomes" id="UP000799772">
    <property type="component" value="Unassembled WGS sequence"/>
</dbReference>
<proteinExistence type="predicted"/>
<feature type="region of interest" description="Disordered" evidence="1">
    <location>
        <begin position="158"/>
        <end position="202"/>
    </location>
</feature>
<protein>
    <submittedName>
        <fullName evidence="2">Uncharacterized protein</fullName>
    </submittedName>
</protein>
<evidence type="ECO:0000313" key="2">
    <source>
        <dbReference type="EMBL" id="KAF2103184.1"/>
    </source>
</evidence>
<reference evidence="2" key="1">
    <citation type="journal article" date="2020" name="Stud. Mycol.">
        <title>101 Dothideomycetes genomes: a test case for predicting lifestyles and emergence of pathogens.</title>
        <authorList>
            <person name="Haridas S."/>
            <person name="Albert R."/>
            <person name="Binder M."/>
            <person name="Bloem J."/>
            <person name="Labutti K."/>
            <person name="Salamov A."/>
            <person name="Andreopoulos B."/>
            <person name="Baker S."/>
            <person name="Barry K."/>
            <person name="Bills G."/>
            <person name="Bluhm B."/>
            <person name="Cannon C."/>
            <person name="Castanera R."/>
            <person name="Culley D."/>
            <person name="Daum C."/>
            <person name="Ezra D."/>
            <person name="Gonzalez J."/>
            <person name="Henrissat B."/>
            <person name="Kuo A."/>
            <person name="Liang C."/>
            <person name="Lipzen A."/>
            <person name="Lutzoni F."/>
            <person name="Magnuson J."/>
            <person name="Mondo S."/>
            <person name="Nolan M."/>
            <person name="Ohm R."/>
            <person name="Pangilinan J."/>
            <person name="Park H.-J."/>
            <person name="Ramirez L."/>
            <person name="Alfaro M."/>
            <person name="Sun H."/>
            <person name="Tritt A."/>
            <person name="Yoshinaga Y."/>
            <person name="Zwiers L.-H."/>
            <person name="Turgeon B."/>
            <person name="Goodwin S."/>
            <person name="Spatafora J."/>
            <person name="Crous P."/>
            <person name="Grigoriev I."/>
        </authorList>
    </citation>
    <scope>NUCLEOTIDE SEQUENCE</scope>
    <source>
        <strain evidence="2">CBS 133067</strain>
    </source>
</reference>
<feature type="region of interest" description="Disordered" evidence="1">
    <location>
        <begin position="1"/>
        <end position="20"/>
    </location>
</feature>
<comment type="caution">
    <text evidence="2">The sequence shown here is derived from an EMBL/GenBank/DDBJ whole genome shotgun (WGS) entry which is preliminary data.</text>
</comment>
<dbReference type="OrthoDB" id="3764847at2759"/>
<gene>
    <name evidence="2" type="ORF">NA57DRAFT_72164</name>
</gene>
<dbReference type="EMBL" id="ML978122">
    <property type="protein sequence ID" value="KAF2103184.1"/>
    <property type="molecule type" value="Genomic_DNA"/>
</dbReference>
<feature type="region of interest" description="Disordered" evidence="1">
    <location>
        <begin position="218"/>
        <end position="240"/>
    </location>
</feature>
<dbReference type="AlphaFoldDB" id="A0A9P4IL68"/>
<name>A0A9P4IL68_9PEZI</name>
<accession>A0A9P4IL68</accession>
<sequence>MADLEHPTKAGLSLPSHPTPVYTCLRRVSHPPTPKETQFPAYQQTLEPHIRRSSLAHSHGHGAADEDTRACTHRHGYSLRTSASPSLARKIAKDKGEVPSEIPQTSLAAKGAWRMLTHYTRDVSLIKMRTANAQWLTSVDANMIAAAIVRERAECEVLERERKDRGRNRSESIFSKGQSSESKKESEGEEVSDSSTNRKSGLVADRVREFEVRKSLDADSENVPHSKVNGFEASSTVGTSTGDVLRESMYDELSTSPPLSSSTAQQMFLKTAEKFSEQRKKTSIDERRLIHEAAWCWIESHLDHYAKVFRNNMENPRASKTIMWEQLVELRKRKDELEEERKVNKLFRKEKGA</sequence>
<feature type="compositionally biased region" description="Basic and acidic residues" evidence="1">
    <location>
        <begin position="158"/>
        <end position="170"/>
    </location>
</feature>
<keyword evidence="3" id="KW-1185">Reference proteome</keyword>
<organism evidence="2 3">
    <name type="scientific">Rhizodiscina lignyota</name>
    <dbReference type="NCBI Taxonomy" id="1504668"/>
    <lineage>
        <taxon>Eukaryota</taxon>
        <taxon>Fungi</taxon>
        <taxon>Dikarya</taxon>
        <taxon>Ascomycota</taxon>
        <taxon>Pezizomycotina</taxon>
        <taxon>Dothideomycetes</taxon>
        <taxon>Pleosporomycetidae</taxon>
        <taxon>Aulographales</taxon>
        <taxon>Rhizodiscinaceae</taxon>
        <taxon>Rhizodiscina</taxon>
    </lineage>
</organism>